<protein>
    <recommendedName>
        <fullName evidence="4">FHA domain containing protein</fullName>
    </recommendedName>
</protein>
<reference evidence="2" key="1">
    <citation type="submission" date="2022-06" db="EMBL/GenBank/DDBJ databases">
        <title>New cyanobacteria of genus Symplocastrum in benthos of Lake Baikal.</title>
        <authorList>
            <person name="Sorokovikova E."/>
            <person name="Tikhonova I."/>
            <person name="Krasnopeev A."/>
            <person name="Evseev P."/>
            <person name="Gladkikh A."/>
            <person name="Belykh O."/>
        </authorList>
    </citation>
    <scope>NUCLEOTIDE SEQUENCE</scope>
    <source>
        <strain evidence="2">BBK-W-15</strain>
    </source>
</reference>
<gene>
    <name evidence="2" type="ORF">NJ959_29440</name>
</gene>
<feature type="compositionally biased region" description="Low complexity" evidence="1">
    <location>
        <begin position="336"/>
        <end position="370"/>
    </location>
</feature>
<feature type="compositionally biased region" description="Polar residues" evidence="1">
    <location>
        <begin position="505"/>
        <end position="528"/>
    </location>
</feature>
<name>A0AAE3GZA5_9CYAN</name>
<feature type="non-terminal residue" evidence="2">
    <location>
        <position position="528"/>
    </location>
</feature>
<feature type="compositionally biased region" description="Low complexity" evidence="1">
    <location>
        <begin position="427"/>
        <end position="446"/>
    </location>
</feature>
<feature type="compositionally biased region" description="Low complexity" evidence="1">
    <location>
        <begin position="492"/>
        <end position="502"/>
    </location>
</feature>
<sequence length="528" mass="57857">MERSKVRKGDGVLTKNHRWINMRGLFSFLMTLVLVCGLVGCGDSLQNRFGSPTETSQTVESETIPVSKPATLSEVAPPSVIQQLGQRLADYAPQVTILSPTPDQVLQDTTVSVQLQVQDLPTFKDPELGMGPHLHVILDDQPYIAVYDTAQPLVLENLSAGTHTLRVFPVRPWHESFKNEGAYSQTTFHVFTKTPDNNPDSTLPLLTYSRPTGTYGGEPIMLDFYLTNAPLHLVATENSDDDIADWRIRVTVNGESFVVDRWLPVYLKGFKEGKNWVQLEFIDDLGNSVNNVFNNTARVFTYEQNGNDTLSLLVRGEISADAAGKIVDPNYEPIQSPASSEETPNPTPSPTTEAKPTAELETPPATPEVESVTPETLETPEIESVTPETLETPEVESVTPQETPVGEVETPSESATLPSEVAKPEETPTNEAETPPVSETSVTESVSSEDKQTEQPENNGMFGRLYEKIFTVFQGSEVAPNQSTEVSEEVEVPSSKPSVVPEIPQSRSQIVPIQEVTPEQPSTTPESV</sequence>
<keyword evidence="3" id="KW-1185">Reference proteome</keyword>
<dbReference type="EMBL" id="JAMZMM010000657">
    <property type="protein sequence ID" value="MCP2732558.1"/>
    <property type="molecule type" value="Genomic_DNA"/>
</dbReference>
<feature type="compositionally biased region" description="Low complexity" evidence="1">
    <location>
        <begin position="383"/>
        <end position="400"/>
    </location>
</feature>
<feature type="region of interest" description="Disordered" evidence="1">
    <location>
        <begin position="326"/>
        <end position="462"/>
    </location>
</feature>
<comment type="caution">
    <text evidence="2">The sequence shown here is derived from an EMBL/GenBank/DDBJ whole genome shotgun (WGS) entry which is preliminary data.</text>
</comment>
<evidence type="ECO:0000313" key="3">
    <source>
        <dbReference type="Proteomes" id="UP001204953"/>
    </source>
</evidence>
<dbReference type="RefSeq" id="WP_254015265.1">
    <property type="nucleotide sequence ID" value="NZ_JAMZMM010000657.1"/>
</dbReference>
<dbReference type="AlphaFoldDB" id="A0AAE3GZA5"/>
<evidence type="ECO:0000256" key="1">
    <source>
        <dbReference type="SAM" id="MobiDB-lite"/>
    </source>
</evidence>
<dbReference type="Proteomes" id="UP001204953">
    <property type="component" value="Unassembled WGS sequence"/>
</dbReference>
<proteinExistence type="predicted"/>
<accession>A0AAE3GZA5</accession>
<organism evidence="2 3">
    <name type="scientific">Limnofasciculus baicalensis BBK-W-15</name>
    <dbReference type="NCBI Taxonomy" id="2699891"/>
    <lineage>
        <taxon>Bacteria</taxon>
        <taxon>Bacillati</taxon>
        <taxon>Cyanobacteriota</taxon>
        <taxon>Cyanophyceae</taxon>
        <taxon>Coleofasciculales</taxon>
        <taxon>Coleofasciculaceae</taxon>
        <taxon>Limnofasciculus</taxon>
        <taxon>Limnofasciculus baicalensis</taxon>
    </lineage>
</organism>
<feature type="region of interest" description="Disordered" evidence="1">
    <location>
        <begin position="477"/>
        <end position="528"/>
    </location>
</feature>
<evidence type="ECO:0000313" key="2">
    <source>
        <dbReference type="EMBL" id="MCP2732558.1"/>
    </source>
</evidence>
<evidence type="ECO:0008006" key="4">
    <source>
        <dbReference type="Google" id="ProtNLM"/>
    </source>
</evidence>